<dbReference type="Gene3D" id="3.40.50.150">
    <property type="entry name" value="Vaccinia Virus protein VP39"/>
    <property type="match status" value="1"/>
</dbReference>
<feature type="domain" description="Methyltransferase" evidence="1">
    <location>
        <begin position="177"/>
        <end position="288"/>
    </location>
</feature>
<evidence type="ECO:0000313" key="4">
    <source>
        <dbReference type="Proteomes" id="UP000422108"/>
    </source>
</evidence>
<evidence type="ECO:0000259" key="1">
    <source>
        <dbReference type="Pfam" id="PF13847"/>
    </source>
</evidence>
<feature type="domain" description="S-adenosylmethionine-dependent methyltransferase Rv2258c-like winged HTH" evidence="2">
    <location>
        <begin position="22"/>
        <end position="99"/>
    </location>
</feature>
<dbReference type="Pfam" id="PF21320">
    <property type="entry name" value="WHD_Rv2258c"/>
    <property type="match status" value="1"/>
</dbReference>
<sequence>MQSAEPTKSFPEKMIDILNYGSLNLAMGLGYRAGLFDIMDAEVRPRSAQEISRQANLNCRYVNEWLGIMVCGGIVELVPGDDGTERFFLPKAHGDLLARRAGSGNLGVYTQEIPLLTVSAMERVFQGFLSGEGIPYEQYPDFHDFMGQLGDAKHRQVLVDVFLPSVDNGRLVDALRRGIEVCDLGCAQGVATLVMAQAFPASHFTGIDISREALETARSGARDAGLENIRFDVRDAAELRHPNELSGNFDYITAFDAIHDQTRPLEALQGIYEILKADGAFSMIDIAAESGIGGNRSHPMGAFLYTVSLMHCMPVGLVDGGAGLGMMWGRQQAEKMLGEAGFGQVTVAEIPNDPFNLHFFCRK</sequence>
<dbReference type="InterPro" id="IPR025714">
    <property type="entry name" value="Methyltranfer_dom"/>
</dbReference>
<protein>
    <submittedName>
        <fullName evidence="3">Transcriptional regulator</fullName>
    </submittedName>
</protein>
<dbReference type="EMBL" id="AP021879">
    <property type="protein sequence ID" value="BBO90667.1"/>
    <property type="molecule type" value="Genomic_DNA"/>
</dbReference>
<dbReference type="PANTHER" id="PTHR45128">
    <property type="entry name" value="METHYLTRANSFERASE TYPE 11"/>
    <property type="match status" value="1"/>
</dbReference>
<dbReference type="Proteomes" id="UP000422108">
    <property type="component" value="Chromosome"/>
</dbReference>
<dbReference type="InterPro" id="IPR053173">
    <property type="entry name" value="SAM-binding_MTase"/>
</dbReference>
<organism evidence="3 4">
    <name type="scientific">Desulfosarcina ovata subsp. ovata</name>
    <dbReference type="NCBI Taxonomy" id="2752305"/>
    <lineage>
        <taxon>Bacteria</taxon>
        <taxon>Pseudomonadati</taxon>
        <taxon>Thermodesulfobacteriota</taxon>
        <taxon>Desulfobacteria</taxon>
        <taxon>Desulfobacterales</taxon>
        <taxon>Desulfosarcinaceae</taxon>
        <taxon>Desulfosarcina</taxon>
    </lineage>
</organism>
<name>A0A5K8ADL5_9BACT</name>
<accession>A0A5K8ADL5</accession>
<proteinExistence type="predicted"/>
<dbReference type="CDD" id="cd02440">
    <property type="entry name" value="AdoMet_MTases"/>
    <property type="match status" value="1"/>
</dbReference>
<dbReference type="InterPro" id="IPR029063">
    <property type="entry name" value="SAM-dependent_MTases_sf"/>
</dbReference>
<dbReference type="SUPFAM" id="SSF53335">
    <property type="entry name" value="S-adenosyl-L-methionine-dependent methyltransferases"/>
    <property type="match status" value="1"/>
</dbReference>
<reference evidence="3 4" key="1">
    <citation type="submission" date="2019-11" db="EMBL/GenBank/DDBJ databases">
        <title>Comparative genomics of hydrocarbon-degrading Desulfosarcina strains.</title>
        <authorList>
            <person name="Watanabe M."/>
            <person name="Kojima H."/>
            <person name="Fukui M."/>
        </authorList>
    </citation>
    <scope>NUCLEOTIDE SEQUENCE [LARGE SCALE GENOMIC DNA]</scope>
    <source>
        <strain evidence="4">oXyS1</strain>
    </source>
</reference>
<gene>
    <name evidence="3" type="ORF">DSCOOX_38470</name>
</gene>
<dbReference type="AlphaFoldDB" id="A0A5K8ADL5"/>
<dbReference type="PANTHER" id="PTHR45128:SF1">
    <property type="entry name" value="S-ADENOSYLMETHIONINE-DEPENDENT METHYLTRANSFERASE RV2258C"/>
    <property type="match status" value="1"/>
</dbReference>
<dbReference type="InterPro" id="IPR048711">
    <property type="entry name" value="WHD_Rv2258c"/>
</dbReference>
<evidence type="ECO:0000313" key="3">
    <source>
        <dbReference type="EMBL" id="BBO90667.1"/>
    </source>
</evidence>
<dbReference type="RefSeq" id="WP_155311695.1">
    <property type="nucleotide sequence ID" value="NZ_AP021879.1"/>
</dbReference>
<keyword evidence="4" id="KW-1185">Reference proteome</keyword>
<evidence type="ECO:0000259" key="2">
    <source>
        <dbReference type="Pfam" id="PF21320"/>
    </source>
</evidence>
<dbReference type="Pfam" id="PF13847">
    <property type="entry name" value="Methyltransf_31"/>
    <property type="match status" value="1"/>
</dbReference>